<organism evidence="1 2">
    <name type="scientific">Alteromonas alba</name>
    <dbReference type="NCBI Taxonomy" id="2079529"/>
    <lineage>
        <taxon>Bacteria</taxon>
        <taxon>Pseudomonadati</taxon>
        <taxon>Pseudomonadota</taxon>
        <taxon>Gammaproteobacteria</taxon>
        <taxon>Alteromonadales</taxon>
        <taxon>Alteromonadaceae</taxon>
        <taxon>Alteromonas/Salinimonas group</taxon>
        <taxon>Alteromonas</taxon>
    </lineage>
</organism>
<accession>A0A2S9VD91</accession>
<protein>
    <submittedName>
        <fullName evidence="1">Uncharacterized protein</fullName>
    </submittedName>
</protein>
<dbReference type="PROSITE" id="PS51257">
    <property type="entry name" value="PROKAR_LIPOPROTEIN"/>
    <property type="match status" value="1"/>
</dbReference>
<reference evidence="2" key="1">
    <citation type="journal article" date="2020" name="Int. J. Syst. Evol. Microbiol.">
        <title>Alteromonas alba sp. nov., a marine bacterium isolated from the seawater of the West Pacific Ocean.</title>
        <authorList>
            <person name="Sun C."/>
            <person name="Wu Y.-H."/>
            <person name="Xamxidin M."/>
            <person name="Cheng H."/>
            <person name="Xu X.-W."/>
        </authorList>
    </citation>
    <scope>NUCLEOTIDE SEQUENCE [LARGE SCALE GENOMIC DNA]</scope>
    <source>
        <strain evidence="2">190</strain>
    </source>
</reference>
<comment type="caution">
    <text evidence="1">The sequence shown here is derived from an EMBL/GenBank/DDBJ whole genome shotgun (WGS) entry which is preliminary data.</text>
</comment>
<proteinExistence type="predicted"/>
<dbReference type="OrthoDB" id="6335119at2"/>
<keyword evidence="2" id="KW-1185">Reference proteome</keyword>
<evidence type="ECO:0000313" key="2">
    <source>
        <dbReference type="Proteomes" id="UP000238949"/>
    </source>
</evidence>
<name>A0A2S9VD91_9ALTE</name>
<evidence type="ECO:0000313" key="1">
    <source>
        <dbReference type="EMBL" id="PRO74265.1"/>
    </source>
</evidence>
<dbReference type="Proteomes" id="UP000238949">
    <property type="component" value="Unassembled WGS sequence"/>
</dbReference>
<dbReference type="AlphaFoldDB" id="A0A2S9VD91"/>
<dbReference type="EMBL" id="PVNP01000053">
    <property type="protein sequence ID" value="PRO74265.1"/>
    <property type="molecule type" value="Genomic_DNA"/>
</dbReference>
<gene>
    <name evidence="1" type="ORF">C6Y40_06965</name>
</gene>
<dbReference type="RefSeq" id="WP_105933971.1">
    <property type="nucleotide sequence ID" value="NZ_PVNP01000053.1"/>
</dbReference>
<sequence length="176" mass="19904">MKLFCFFIVFIVSGCASIPLSTMLKFSSYQKSDFVAIKPADIRAKIILDQPIEIDIEKVELGLEVETEQGDRVFKFPLSLLERRAIPAKEGWFAFDEAKNEYILNLSAESVQNFQEVQQLLTNTNGGNFVFSVNSGFDNLPADIQSFNFSILLKLQNDDDFVPIFEDATVEVERDG</sequence>